<keyword evidence="5" id="KW-0574">Periplasm</keyword>
<dbReference type="UniPathway" id="UPA00286"/>
<dbReference type="GO" id="GO:0042121">
    <property type="term" value="P:alginic acid biosynthetic process"/>
    <property type="evidence" value="ECO:0007669"/>
    <property type="project" value="UniProtKB-UniPathway"/>
</dbReference>
<evidence type="ECO:0000256" key="1">
    <source>
        <dbReference type="ARBA" id="ARBA00004418"/>
    </source>
</evidence>
<dbReference type="STRING" id="395494.Galf_2425"/>
<keyword evidence="6" id="KW-0016">Alginate biosynthesis</keyword>
<gene>
    <name evidence="9" type="ordered locus">Galf_2425</name>
</gene>
<name>D9SK13_GALCS</name>
<dbReference type="RefSeq" id="WP_013294345.1">
    <property type="nucleotide sequence ID" value="NC_014394.1"/>
</dbReference>
<organism evidence="9 10">
    <name type="scientific">Gallionella capsiferriformans (strain ES-2)</name>
    <name type="common">Gallionella ferruginea capsiferriformans (strain ES-2)</name>
    <dbReference type="NCBI Taxonomy" id="395494"/>
    <lineage>
        <taxon>Bacteria</taxon>
        <taxon>Pseudomonadati</taxon>
        <taxon>Pseudomonadota</taxon>
        <taxon>Betaproteobacteria</taxon>
        <taxon>Nitrosomonadales</taxon>
        <taxon>Gallionellaceae</taxon>
        <taxon>Gallionella</taxon>
    </lineage>
</organism>
<dbReference type="InterPro" id="IPR036514">
    <property type="entry name" value="SGNH_hydro_sf"/>
</dbReference>
<evidence type="ECO:0000313" key="9">
    <source>
        <dbReference type="EMBL" id="ADL56425.1"/>
    </source>
</evidence>
<keyword evidence="7" id="KW-0812">Transmembrane</keyword>
<dbReference type="SUPFAM" id="SSF52266">
    <property type="entry name" value="SGNH hydrolase"/>
    <property type="match status" value="1"/>
</dbReference>
<dbReference type="KEGG" id="gca:Galf_2425"/>
<reference evidence="9 10" key="1">
    <citation type="submission" date="2010-08" db="EMBL/GenBank/DDBJ databases">
        <title>Complete sequence of Gallionella capsiferriformans ES-2.</title>
        <authorList>
            <consortium name="US DOE Joint Genome Institute"/>
            <person name="Lucas S."/>
            <person name="Copeland A."/>
            <person name="Lapidus A."/>
            <person name="Cheng J.-F."/>
            <person name="Bruce D."/>
            <person name="Goodwin L."/>
            <person name="Pitluck S."/>
            <person name="Chertkov O."/>
            <person name="Davenport K.W."/>
            <person name="Detter J.C."/>
            <person name="Han C."/>
            <person name="Tapia R."/>
            <person name="Land M."/>
            <person name="Hauser L."/>
            <person name="Chang Y.-J."/>
            <person name="Jeffries C."/>
            <person name="Kyrpides N."/>
            <person name="Ivanova N."/>
            <person name="Mikhailova N."/>
            <person name="Shelobolina E.S."/>
            <person name="Picardal F."/>
            <person name="Roden E."/>
            <person name="Emerson D."/>
            <person name="Woyke T."/>
        </authorList>
    </citation>
    <scope>NUCLEOTIDE SEQUENCE [LARGE SCALE GENOMIC DNA]</scope>
    <source>
        <strain evidence="9 10">ES-2</strain>
    </source>
</reference>
<dbReference type="eggNOG" id="ENOG5032RMC">
    <property type="taxonomic scope" value="Bacteria"/>
</dbReference>
<keyword evidence="10" id="KW-1185">Reference proteome</keyword>
<evidence type="ECO:0000259" key="8">
    <source>
        <dbReference type="Pfam" id="PF16822"/>
    </source>
</evidence>
<sequence precursor="true">MLINRKYLTILPAAAFVCLLIAGLVVSVISLKAVPQTEWAALKDADKILSGESTKRFTKLLNQHFVLGPTFSQIERGMLWNLTGDLGPSVRPGCADWLFLTDELQPHPDSENAAQFRTTLAAKLNSRLAERGIKLLMVIVPDKTRIESAHLCGLKRSERFAARVANWQSALEEQGVAALDLTQALAEQEGERYYHTDTHWNEAGANRSARVVASALRARHWAGDAGGEAVVLNTALTARPGDLVHLAGIDGLPAFLRPRVELAQVTVLPPLAQGSDDLFGEASAPTTTLIGTSYSRNSNFVPFLERHLGESVANEAKDGGDFAGAAIAYFGGVTFRSFAPRVVVWEVPERVIEMPVKEAERLWLASLLKARL</sequence>
<accession>D9SK13</accession>
<keyword evidence="7" id="KW-0472">Membrane</keyword>
<dbReference type="OrthoDB" id="8717445at2"/>
<dbReference type="AlphaFoldDB" id="D9SK13"/>
<evidence type="ECO:0000256" key="2">
    <source>
        <dbReference type="ARBA" id="ARBA00005182"/>
    </source>
</evidence>
<keyword evidence="4" id="KW-0732">Signal</keyword>
<feature type="transmembrane region" description="Helical" evidence="7">
    <location>
        <begin position="7"/>
        <end position="29"/>
    </location>
</feature>
<evidence type="ECO:0000313" key="10">
    <source>
        <dbReference type="Proteomes" id="UP000001235"/>
    </source>
</evidence>
<dbReference type="GO" id="GO:0016788">
    <property type="term" value="F:hydrolase activity, acting on ester bonds"/>
    <property type="evidence" value="ECO:0007669"/>
    <property type="project" value="UniProtKB-ARBA"/>
</dbReference>
<feature type="domain" description="AlgX/AlgJ SGNH hydrolase-like" evidence="8">
    <location>
        <begin position="90"/>
        <end position="349"/>
    </location>
</feature>
<dbReference type="Proteomes" id="UP000001235">
    <property type="component" value="Chromosome"/>
</dbReference>
<evidence type="ECO:0000256" key="7">
    <source>
        <dbReference type="SAM" id="Phobius"/>
    </source>
</evidence>
<dbReference type="EMBL" id="CP002159">
    <property type="protein sequence ID" value="ADL56425.1"/>
    <property type="molecule type" value="Genomic_DNA"/>
</dbReference>
<comment type="subcellular location">
    <subcellularLocation>
        <location evidence="1">Periplasm</location>
    </subcellularLocation>
</comment>
<keyword evidence="3" id="KW-0808">Transferase</keyword>
<keyword evidence="7" id="KW-1133">Transmembrane helix</keyword>
<evidence type="ECO:0000256" key="3">
    <source>
        <dbReference type="ARBA" id="ARBA00022679"/>
    </source>
</evidence>
<dbReference type="HOGENOM" id="CLU_057510_0_0_4"/>
<dbReference type="Gene3D" id="3.40.50.1110">
    <property type="entry name" value="SGNH hydrolase"/>
    <property type="match status" value="1"/>
</dbReference>
<protein>
    <submittedName>
        <fullName evidence="9">Cellulose acetylase subunit</fullName>
    </submittedName>
</protein>
<evidence type="ECO:0000256" key="5">
    <source>
        <dbReference type="ARBA" id="ARBA00022764"/>
    </source>
</evidence>
<evidence type="ECO:0000256" key="6">
    <source>
        <dbReference type="ARBA" id="ARBA00022841"/>
    </source>
</evidence>
<proteinExistence type="predicted"/>
<dbReference type="Pfam" id="PF16822">
    <property type="entry name" value="ALGX"/>
    <property type="match status" value="1"/>
</dbReference>
<evidence type="ECO:0000256" key="4">
    <source>
        <dbReference type="ARBA" id="ARBA00022729"/>
    </source>
</evidence>
<dbReference type="GO" id="GO:0016740">
    <property type="term" value="F:transferase activity"/>
    <property type="evidence" value="ECO:0007669"/>
    <property type="project" value="UniProtKB-KW"/>
</dbReference>
<comment type="pathway">
    <text evidence="2">Glycan biosynthesis; alginate biosynthesis.</text>
</comment>
<dbReference type="CDD" id="cd14444">
    <property type="entry name" value="AlgX_N_like_1"/>
    <property type="match status" value="1"/>
</dbReference>
<dbReference type="InterPro" id="IPR031811">
    <property type="entry name" value="ALGX/ALGJ_SGNH-like"/>
</dbReference>
<dbReference type="GO" id="GO:0042597">
    <property type="term" value="C:periplasmic space"/>
    <property type="evidence" value="ECO:0007669"/>
    <property type="project" value="UniProtKB-SubCell"/>
</dbReference>